<name>A0AA38LUP8_9TREE</name>
<dbReference type="GO" id="GO:0051598">
    <property type="term" value="P:meiotic recombination checkpoint signaling"/>
    <property type="evidence" value="ECO:0007669"/>
    <property type="project" value="TreeGrafter"/>
</dbReference>
<evidence type="ECO:0000256" key="6">
    <source>
        <dbReference type="SAM" id="MobiDB-lite"/>
    </source>
</evidence>
<dbReference type="GeneID" id="77732140"/>
<evidence type="ECO:0000256" key="5">
    <source>
        <dbReference type="RuleBase" id="RU003651"/>
    </source>
</evidence>
<feature type="compositionally biased region" description="Acidic residues" evidence="6">
    <location>
        <begin position="115"/>
        <end position="137"/>
    </location>
</feature>
<dbReference type="Pfam" id="PF00004">
    <property type="entry name" value="AAA"/>
    <property type="match status" value="1"/>
</dbReference>
<dbReference type="GO" id="GO:0005634">
    <property type="term" value="C:nucleus"/>
    <property type="evidence" value="ECO:0007669"/>
    <property type="project" value="TreeGrafter"/>
</dbReference>
<evidence type="ECO:0000256" key="4">
    <source>
        <dbReference type="ARBA" id="ARBA00023254"/>
    </source>
</evidence>
<dbReference type="Gene3D" id="3.40.50.300">
    <property type="entry name" value="P-loop containing nucleotide triphosphate hydrolases"/>
    <property type="match status" value="1"/>
</dbReference>
<feature type="compositionally biased region" description="Acidic residues" evidence="6">
    <location>
        <begin position="77"/>
        <end position="90"/>
    </location>
</feature>
<dbReference type="PROSITE" id="PS00674">
    <property type="entry name" value="AAA"/>
    <property type="match status" value="1"/>
</dbReference>
<dbReference type="FunFam" id="3.40.50.300:FF:001494">
    <property type="entry name" value="Pachytene checkpoint component Pch2"/>
    <property type="match status" value="1"/>
</dbReference>
<feature type="compositionally biased region" description="Low complexity" evidence="6">
    <location>
        <begin position="36"/>
        <end position="57"/>
    </location>
</feature>
<dbReference type="PANTHER" id="PTHR45991">
    <property type="entry name" value="PACHYTENE CHECKPOINT PROTEIN 2"/>
    <property type="match status" value="1"/>
</dbReference>
<dbReference type="Proteomes" id="UP001164286">
    <property type="component" value="Unassembled WGS sequence"/>
</dbReference>
<dbReference type="GO" id="GO:0005524">
    <property type="term" value="F:ATP binding"/>
    <property type="evidence" value="ECO:0007669"/>
    <property type="project" value="UniProtKB-KW"/>
</dbReference>
<dbReference type="Pfam" id="PF23242">
    <property type="entry name" value="AAA_lid_TRIP13_C"/>
    <property type="match status" value="1"/>
</dbReference>
<keyword evidence="3 5" id="KW-0067">ATP-binding</keyword>
<keyword evidence="2 5" id="KW-0547">Nucleotide-binding</keyword>
<dbReference type="SMART" id="SM00382">
    <property type="entry name" value="AAA"/>
    <property type="match status" value="1"/>
</dbReference>
<dbReference type="PANTHER" id="PTHR45991:SF1">
    <property type="entry name" value="PACHYTENE CHECKPOINT PROTEIN 2 HOMOLOG"/>
    <property type="match status" value="1"/>
</dbReference>
<dbReference type="InterPro" id="IPR003959">
    <property type="entry name" value="ATPase_AAA_core"/>
</dbReference>
<dbReference type="RefSeq" id="XP_052945520.1">
    <property type="nucleotide sequence ID" value="XM_053092935.1"/>
</dbReference>
<keyword evidence="9" id="KW-1185">Reference proteome</keyword>
<dbReference type="InterPro" id="IPR027417">
    <property type="entry name" value="P-loop_NTPase"/>
</dbReference>
<comment type="caution">
    <text evidence="8">The sequence shown here is derived from an EMBL/GenBank/DDBJ whole genome shotgun (WGS) entry which is preliminary data.</text>
</comment>
<proteinExistence type="inferred from homology"/>
<sequence length="618" mass="68568">MSTTPKGVTTYGNRQKVQLARRISPSSDARPVGSTSSFARTETSSQSSSELSSAGQSPDKRRRLTPPESVSEVENGVTDEDGEREMDLDVDAGPSGNEDDHQAGAPNGHLNGDQSEGEGEDLAEEEECEWSDLDDGGEDGKRNGGQRPILHVEIRRMPIRQGRVLNKLIQGIVQGFLNSSEDVQRIGSEVDLEAWGNETLIRNIDRLYLAETEPPSETVIPSKANIRYHFYEPSGITDLEQFTAVTEDDDADEAVPAASVRELPSMELEGIWENLIYTSDLKPKLLRYINSTMAFSDARVDFNKVSWNRLVLLHGPPGTGKTSLCRALAQKLLVRMGDTYRTGKLVEINSHSLFSKWFSESGKLVQKLFSRVGEMVEDQRCLVVVMIDEVESLTAARSAAINGSEPSDALRVVNALLTQLDKLKTRQNVLVLTTSNIPDTIDSAFIDRADEKFFVDYPPPEAVYWILKGCLEELDEKGMMRPCGVSSVLQAKHARWMRGQVAKVGPVDLTRRLKGKERELEAGVALWDIAVTCHDANLAGRFLRRLPLLAHSHYLMVTTKTDDDGRAIPRTIERWLEAFRKVVRDEIGERARIGKKTHTTLAKVEGDRREGSAGGEGR</sequence>
<accession>A0AA38LUP8</accession>
<reference evidence="8" key="1">
    <citation type="journal article" date="2022" name="G3 (Bethesda)">
        <title>High quality genome of the basidiomycete yeast Dioszegia hungarica PDD-24b-2 isolated from cloud water.</title>
        <authorList>
            <person name="Jarrige D."/>
            <person name="Haridas S."/>
            <person name="Bleykasten-Grosshans C."/>
            <person name="Joly M."/>
            <person name="Nadalig T."/>
            <person name="Sancelme M."/>
            <person name="Vuilleumier S."/>
            <person name="Grigoriev I.V."/>
            <person name="Amato P."/>
            <person name="Bringel F."/>
        </authorList>
    </citation>
    <scope>NUCLEOTIDE SEQUENCE</scope>
    <source>
        <strain evidence="8">PDD-24b-2</strain>
    </source>
</reference>
<comment type="similarity">
    <text evidence="1">Belongs to the AAA ATPase family. PCH2 subfamily.</text>
</comment>
<dbReference type="GO" id="GO:0007131">
    <property type="term" value="P:reciprocal meiotic recombination"/>
    <property type="evidence" value="ECO:0007669"/>
    <property type="project" value="TreeGrafter"/>
</dbReference>
<feature type="domain" description="AAA+ ATPase" evidence="7">
    <location>
        <begin position="307"/>
        <end position="459"/>
    </location>
</feature>
<dbReference type="InterPro" id="IPR003593">
    <property type="entry name" value="AAA+_ATPase"/>
</dbReference>
<evidence type="ECO:0000256" key="3">
    <source>
        <dbReference type="ARBA" id="ARBA00022840"/>
    </source>
</evidence>
<evidence type="ECO:0000313" key="9">
    <source>
        <dbReference type="Proteomes" id="UP001164286"/>
    </source>
</evidence>
<gene>
    <name evidence="8" type="ORF">MKK02DRAFT_44443</name>
</gene>
<dbReference type="Pfam" id="PF23563">
    <property type="entry name" value="TRIP13_N"/>
    <property type="match status" value="1"/>
</dbReference>
<evidence type="ECO:0000256" key="2">
    <source>
        <dbReference type="ARBA" id="ARBA00022741"/>
    </source>
</evidence>
<feature type="region of interest" description="Disordered" evidence="6">
    <location>
        <begin position="1"/>
        <end position="146"/>
    </location>
</feature>
<protein>
    <submittedName>
        <fullName evidence="8">P-loop containing nucleoside triphosphate hydrolase protein</fullName>
    </submittedName>
</protein>
<keyword evidence="4" id="KW-0469">Meiosis</keyword>
<dbReference type="EMBL" id="JAKWFO010000005">
    <property type="protein sequence ID" value="KAI9635743.1"/>
    <property type="molecule type" value="Genomic_DNA"/>
</dbReference>
<evidence type="ECO:0000259" key="7">
    <source>
        <dbReference type="SMART" id="SM00382"/>
    </source>
</evidence>
<dbReference type="GO" id="GO:0016887">
    <property type="term" value="F:ATP hydrolysis activity"/>
    <property type="evidence" value="ECO:0007669"/>
    <property type="project" value="InterPro"/>
</dbReference>
<dbReference type="InterPro" id="IPR058249">
    <property type="entry name" value="Pch2_C"/>
</dbReference>
<dbReference type="AlphaFoldDB" id="A0AA38LUP8"/>
<organism evidence="8 9">
    <name type="scientific">Dioszegia hungarica</name>
    <dbReference type="NCBI Taxonomy" id="4972"/>
    <lineage>
        <taxon>Eukaryota</taxon>
        <taxon>Fungi</taxon>
        <taxon>Dikarya</taxon>
        <taxon>Basidiomycota</taxon>
        <taxon>Agaricomycotina</taxon>
        <taxon>Tremellomycetes</taxon>
        <taxon>Tremellales</taxon>
        <taxon>Bulleribasidiaceae</taxon>
        <taxon>Dioszegia</taxon>
    </lineage>
</organism>
<dbReference type="SUPFAM" id="SSF52540">
    <property type="entry name" value="P-loop containing nucleoside triphosphate hydrolases"/>
    <property type="match status" value="1"/>
</dbReference>
<dbReference type="InterPro" id="IPR003960">
    <property type="entry name" value="ATPase_AAA_CS"/>
</dbReference>
<dbReference type="InterPro" id="IPR044539">
    <property type="entry name" value="Pch2-like"/>
</dbReference>
<keyword evidence="8" id="KW-0378">Hydrolase</keyword>
<evidence type="ECO:0000313" key="8">
    <source>
        <dbReference type="EMBL" id="KAI9635743.1"/>
    </source>
</evidence>
<feature type="compositionally biased region" description="Polar residues" evidence="6">
    <location>
        <begin position="1"/>
        <end position="16"/>
    </location>
</feature>
<evidence type="ECO:0000256" key="1">
    <source>
        <dbReference type="ARBA" id="ARBA00007271"/>
    </source>
</evidence>
<dbReference type="GO" id="GO:0005694">
    <property type="term" value="C:chromosome"/>
    <property type="evidence" value="ECO:0007669"/>
    <property type="project" value="TreeGrafter"/>
</dbReference>